<dbReference type="InterPro" id="IPR050250">
    <property type="entry name" value="Macrolide_Exporter_MacB"/>
</dbReference>
<dbReference type="RefSeq" id="WP_310280650.1">
    <property type="nucleotide sequence ID" value="NZ_JAVDWR010000016.1"/>
</dbReference>
<evidence type="ECO:0000256" key="4">
    <source>
        <dbReference type="ARBA" id="ARBA00022989"/>
    </source>
</evidence>
<feature type="transmembrane region" description="Helical" evidence="7">
    <location>
        <begin position="388"/>
        <end position="408"/>
    </location>
</feature>
<name>A0ABU1W370_9GAMM</name>
<reference evidence="10 11" key="1">
    <citation type="submission" date="2023-07" db="EMBL/GenBank/DDBJ databases">
        <title>Sorghum-associated microbial communities from plants grown in Nebraska, USA.</title>
        <authorList>
            <person name="Schachtman D."/>
        </authorList>
    </citation>
    <scope>NUCLEOTIDE SEQUENCE [LARGE SCALE GENOMIC DNA]</scope>
    <source>
        <strain evidence="10 11">4138</strain>
    </source>
</reference>
<organism evidence="10 11">
    <name type="scientific">Rheinheimera soli</name>
    <dbReference type="NCBI Taxonomy" id="443616"/>
    <lineage>
        <taxon>Bacteria</taxon>
        <taxon>Pseudomonadati</taxon>
        <taxon>Pseudomonadota</taxon>
        <taxon>Gammaproteobacteria</taxon>
        <taxon>Chromatiales</taxon>
        <taxon>Chromatiaceae</taxon>
        <taxon>Rheinheimera</taxon>
    </lineage>
</organism>
<feature type="domain" description="ABC3 transporter permease C-terminal" evidence="8">
    <location>
        <begin position="297"/>
        <end position="412"/>
    </location>
</feature>
<proteinExistence type="inferred from homology"/>
<evidence type="ECO:0000256" key="7">
    <source>
        <dbReference type="SAM" id="Phobius"/>
    </source>
</evidence>
<evidence type="ECO:0000256" key="5">
    <source>
        <dbReference type="ARBA" id="ARBA00023136"/>
    </source>
</evidence>
<evidence type="ECO:0000313" key="11">
    <source>
        <dbReference type="Proteomes" id="UP001257909"/>
    </source>
</evidence>
<dbReference type="Pfam" id="PF02687">
    <property type="entry name" value="FtsX"/>
    <property type="match status" value="2"/>
</dbReference>
<dbReference type="InterPro" id="IPR003838">
    <property type="entry name" value="ABC3_permease_C"/>
</dbReference>
<dbReference type="PANTHER" id="PTHR30572:SF4">
    <property type="entry name" value="ABC TRANSPORTER PERMEASE YTRF"/>
    <property type="match status" value="1"/>
</dbReference>
<evidence type="ECO:0000256" key="6">
    <source>
        <dbReference type="ARBA" id="ARBA00038076"/>
    </source>
</evidence>
<evidence type="ECO:0000256" key="1">
    <source>
        <dbReference type="ARBA" id="ARBA00004651"/>
    </source>
</evidence>
<feature type="transmembrane region" description="Helical" evidence="7">
    <location>
        <begin position="757"/>
        <end position="775"/>
    </location>
</feature>
<comment type="caution">
    <text evidence="10">The sequence shown here is derived from an EMBL/GenBank/DDBJ whole genome shotgun (WGS) entry which is preliminary data.</text>
</comment>
<evidence type="ECO:0000259" key="9">
    <source>
        <dbReference type="Pfam" id="PF12704"/>
    </source>
</evidence>
<comment type="similarity">
    <text evidence="6">Belongs to the ABC-4 integral membrane protein family.</text>
</comment>
<feature type="transmembrane region" description="Helical" evidence="7">
    <location>
        <begin position="787"/>
        <end position="812"/>
    </location>
</feature>
<feature type="transmembrane region" description="Helical" evidence="7">
    <location>
        <begin position="293"/>
        <end position="315"/>
    </location>
</feature>
<protein>
    <submittedName>
        <fullName evidence="10">Permease</fullName>
    </submittedName>
</protein>
<feature type="domain" description="MacB-like periplasmic core" evidence="9">
    <location>
        <begin position="450"/>
        <end position="663"/>
    </location>
</feature>
<evidence type="ECO:0000259" key="8">
    <source>
        <dbReference type="Pfam" id="PF02687"/>
    </source>
</evidence>
<keyword evidence="11" id="KW-1185">Reference proteome</keyword>
<keyword evidence="3 7" id="KW-0812">Transmembrane</keyword>
<feature type="transmembrane region" description="Helical" evidence="7">
    <location>
        <begin position="438"/>
        <end position="458"/>
    </location>
</feature>
<dbReference type="PANTHER" id="PTHR30572">
    <property type="entry name" value="MEMBRANE COMPONENT OF TRANSPORTER-RELATED"/>
    <property type="match status" value="1"/>
</dbReference>
<evidence type="ECO:0000256" key="2">
    <source>
        <dbReference type="ARBA" id="ARBA00022475"/>
    </source>
</evidence>
<feature type="transmembrane region" description="Helical" evidence="7">
    <location>
        <begin position="346"/>
        <end position="368"/>
    </location>
</feature>
<comment type="subcellular location">
    <subcellularLocation>
        <location evidence="1">Cell membrane</location>
        <topology evidence="1">Multi-pass membrane protein</topology>
    </subcellularLocation>
</comment>
<feature type="domain" description="ABC3 transporter permease C-terminal" evidence="8">
    <location>
        <begin position="705"/>
        <end position="815"/>
    </location>
</feature>
<feature type="transmembrane region" description="Helical" evidence="7">
    <location>
        <begin position="20"/>
        <end position="41"/>
    </location>
</feature>
<keyword evidence="5 7" id="KW-0472">Membrane</keyword>
<gene>
    <name evidence="10" type="ORF">J2W69_003385</name>
</gene>
<sequence>MLTIKDFSTALYGLSKAKGYAATVVVTLAVTLGTLLAAFNLNYTILAAPLPYLDEERLFVSKTPRFRDNVMEFDYASPVPLLQTLYQQDKSTFEDTALLAYSYLAASLRDKADTPKVQLAYTTPGYMRMYQMPLLHGRAFSAEEDQNSNAAVAIISERVWRQHYNADPAMLGKSIQIAANQFTVVGIAADHFVEPRLIGPTRINDIWLPWDFNPSPCTRGLDGRSCMTGWQFLLGKLKSVDDYQRVSQQLTAQLNSQFQDANADRPNPANLSISFEAQPLREKLLGDSSHQTLWLFVGSLVLLCIASVNTLNLVLARAVRQQRNMAIQAALGAQKKHVFMHMFAEMALLLLVALLLALVVAQLEYRVLQQVAEVYLPRVNELQLNLPTLAFAFVVTALLGGAFASLVVRHINYRMLNSQLQSSGKGSGLQISAKVRRLLIISQVTLTAVLLVVCMTVMQQSITELSQDVGFHTKNIYQIDIDETAPVLTQETRIARIQQKKRELAEVRNALAQHPAVNAVSLANFAPANFDGVYAESSWLKTPDDLTNIVTARVTYTDQHFLPLFGIKLLSGRNFTAQDINDNSYVLIVSETFARTTWPDQPAVGQRIGRAEALWEVIGVVSDFKLADQYAATEPLRAYSVRQVGAANTLLYELKPGMTIAKTELNQIMQQVQPQYRAAEVFSLEDNVKRILFAKYLATGVTSGLSLLTLLLAAVGIYGVLSYSVQLRRFELGVRMAIGARPVTILQQLLGENLKPVLAGLALAALLLAALWLGLQQTSLIVELSAGGFALPLLLIVLLTTLTSLLSVWGIIRKPAIYALQGQ</sequence>
<feature type="transmembrane region" description="Helical" evidence="7">
    <location>
        <begin position="696"/>
        <end position="721"/>
    </location>
</feature>
<keyword evidence="4 7" id="KW-1133">Transmembrane helix</keyword>
<evidence type="ECO:0000256" key="3">
    <source>
        <dbReference type="ARBA" id="ARBA00022692"/>
    </source>
</evidence>
<dbReference type="Proteomes" id="UP001257909">
    <property type="component" value="Unassembled WGS sequence"/>
</dbReference>
<keyword evidence="2" id="KW-1003">Cell membrane</keyword>
<dbReference type="InterPro" id="IPR025857">
    <property type="entry name" value="MacB_PCD"/>
</dbReference>
<evidence type="ECO:0000313" key="10">
    <source>
        <dbReference type="EMBL" id="MDR7122416.1"/>
    </source>
</evidence>
<feature type="domain" description="MacB-like periplasmic core" evidence="9">
    <location>
        <begin position="82"/>
        <end position="252"/>
    </location>
</feature>
<accession>A0ABU1W370</accession>
<dbReference type="EMBL" id="JAVDWR010000016">
    <property type="protein sequence ID" value="MDR7122416.1"/>
    <property type="molecule type" value="Genomic_DNA"/>
</dbReference>
<dbReference type="Pfam" id="PF12704">
    <property type="entry name" value="MacB_PCD"/>
    <property type="match status" value="2"/>
</dbReference>